<evidence type="ECO:0000313" key="1">
    <source>
        <dbReference type="EMBL" id="KAJ3805269.1"/>
    </source>
</evidence>
<accession>A0ACC1TKH2</accession>
<keyword evidence="2" id="KW-1185">Reference proteome</keyword>
<comment type="caution">
    <text evidence="1">The sequence shown here is derived from an EMBL/GenBank/DDBJ whole genome shotgun (WGS) entry which is preliminary data.</text>
</comment>
<organism evidence="1 2">
    <name type="scientific">Lentinula aff. lateritia</name>
    <dbReference type="NCBI Taxonomy" id="2804960"/>
    <lineage>
        <taxon>Eukaryota</taxon>
        <taxon>Fungi</taxon>
        <taxon>Dikarya</taxon>
        <taxon>Basidiomycota</taxon>
        <taxon>Agaricomycotina</taxon>
        <taxon>Agaricomycetes</taxon>
        <taxon>Agaricomycetidae</taxon>
        <taxon>Agaricales</taxon>
        <taxon>Marasmiineae</taxon>
        <taxon>Omphalotaceae</taxon>
        <taxon>Lentinula</taxon>
    </lineage>
</organism>
<evidence type="ECO:0000313" key="2">
    <source>
        <dbReference type="Proteomes" id="UP001163835"/>
    </source>
</evidence>
<sequence length="145" mass="16574">PKFRRVSGAEGCRGNPQAYLDLYGAERCRRVKKKSLSLCVVQSGAQGCRRNPQAYLDLYGAEWYRRVQKESASLFGLVWCRAVQKDEEGIRQLMCGAEWCTRVQKESVSLFVVQSGAQGCRRTPQAYLNFYDAERCRRHSKVAQL</sequence>
<proteinExistence type="predicted"/>
<name>A0ACC1TKH2_9AGAR</name>
<dbReference type="EMBL" id="MU795636">
    <property type="protein sequence ID" value="KAJ3805269.1"/>
    <property type="molecule type" value="Genomic_DNA"/>
</dbReference>
<dbReference type="Proteomes" id="UP001163835">
    <property type="component" value="Unassembled WGS sequence"/>
</dbReference>
<gene>
    <name evidence="1" type="ORF">F5876DRAFT_69946</name>
</gene>
<feature type="non-terminal residue" evidence="1">
    <location>
        <position position="1"/>
    </location>
</feature>
<reference evidence="1" key="1">
    <citation type="submission" date="2022-09" db="EMBL/GenBank/DDBJ databases">
        <title>A Global Phylogenomic Analysis of the Shiitake Genus Lentinula.</title>
        <authorList>
            <consortium name="DOE Joint Genome Institute"/>
            <person name="Sierra-Patev S."/>
            <person name="Min B."/>
            <person name="Naranjo-Ortiz M."/>
            <person name="Looney B."/>
            <person name="Konkel Z."/>
            <person name="Slot J.C."/>
            <person name="Sakamoto Y."/>
            <person name="Steenwyk J.L."/>
            <person name="Rokas A."/>
            <person name="Carro J."/>
            <person name="Camarero S."/>
            <person name="Ferreira P."/>
            <person name="Molpeceres G."/>
            <person name="Ruiz-Duenas F.J."/>
            <person name="Serrano A."/>
            <person name="Henrissat B."/>
            <person name="Drula E."/>
            <person name="Hughes K.W."/>
            <person name="Mata J.L."/>
            <person name="Ishikawa N.K."/>
            <person name="Vargas-Isla R."/>
            <person name="Ushijima S."/>
            <person name="Smith C.A."/>
            <person name="Ahrendt S."/>
            <person name="Andreopoulos W."/>
            <person name="He G."/>
            <person name="Labutti K."/>
            <person name="Lipzen A."/>
            <person name="Ng V."/>
            <person name="Riley R."/>
            <person name="Sandor L."/>
            <person name="Barry K."/>
            <person name="Martinez A.T."/>
            <person name="Xiao Y."/>
            <person name="Gibbons J.G."/>
            <person name="Terashima K."/>
            <person name="Grigoriev I.V."/>
            <person name="Hibbett D.S."/>
        </authorList>
    </citation>
    <scope>NUCLEOTIDE SEQUENCE</scope>
    <source>
        <strain evidence="1">TMI1499</strain>
    </source>
</reference>
<protein>
    <submittedName>
        <fullName evidence="1">Uncharacterized protein</fullName>
    </submittedName>
</protein>